<feature type="compositionally biased region" description="Low complexity" evidence="8">
    <location>
        <begin position="244"/>
        <end position="254"/>
    </location>
</feature>
<feature type="coiled-coil region" evidence="7">
    <location>
        <begin position="630"/>
        <end position="731"/>
    </location>
</feature>
<evidence type="ECO:0000256" key="4">
    <source>
        <dbReference type="ARBA" id="ARBA00022833"/>
    </source>
</evidence>
<dbReference type="GO" id="GO:0016567">
    <property type="term" value="P:protein ubiquitination"/>
    <property type="evidence" value="ECO:0007669"/>
    <property type="project" value="UniProtKB-UniRule"/>
</dbReference>
<comment type="caution">
    <text evidence="10">The sequence shown here is derived from an EMBL/GenBank/DDBJ whole genome shotgun (WGS) entry which is preliminary data.</text>
</comment>
<keyword evidence="4 6" id="KW-0862">Zinc</keyword>
<dbReference type="Pfam" id="PF26095">
    <property type="entry name" value="CC_Bre1"/>
    <property type="match status" value="1"/>
</dbReference>
<comment type="pathway">
    <text evidence="6">Protein modification; protein ubiquitination.</text>
</comment>
<comment type="subcellular location">
    <subcellularLocation>
        <location evidence="1 6">Nucleus</location>
    </subcellularLocation>
</comment>
<dbReference type="PANTHER" id="PTHR23163:SF0">
    <property type="entry name" value="E3 UBIQUITIN-PROTEIN LIGASE BRE1"/>
    <property type="match status" value="1"/>
</dbReference>
<feature type="compositionally biased region" description="Polar residues" evidence="8">
    <location>
        <begin position="25"/>
        <end position="37"/>
    </location>
</feature>
<evidence type="ECO:0000256" key="2">
    <source>
        <dbReference type="ARBA" id="ARBA00022723"/>
    </source>
</evidence>
<name>A0A4Y7T877_COPMI</name>
<keyword evidence="6" id="KW-0833">Ubl conjugation pathway</keyword>
<feature type="region of interest" description="Disordered" evidence="8">
    <location>
        <begin position="209"/>
        <end position="261"/>
    </location>
</feature>
<feature type="compositionally biased region" description="Basic and acidic residues" evidence="8">
    <location>
        <begin position="1"/>
        <end position="13"/>
    </location>
</feature>
<accession>A0A4Y7T877</accession>
<dbReference type="UniPathway" id="UPA00143"/>
<dbReference type="AlphaFoldDB" id="A0A4Y7T877"/>
<comment type="catalytic activity">
    <reaction evidence="6">
        <text>S-ubiquitinyl-[E2 ubiquitin-conjugating enzyme]-L-cysteine + [acceptor protein]-L-lysine = [E2 ubiquitin-conjugating enzyme]-L-cysteine + N(6)-ubiquitinyl-[acceptor protein]-L-lysine.</text>
        <dbReference type="EC" id="2.3.2.27"/>
    </reaction>
</comment>
<comment type="similarity">
    <text evidence="6">Belongs to the BRE1 family.</text>
</comment>
<keyword evidence="5 6" id="KW-0539">Nucleus</keyword>
<dbReference type="EC" id="2.3.2.27" evidence="6"/>
<feature type="domain" description="BRE1-like coiled-coil containing" evidence="9">
    <location>
        <begin position="78"/>
        <end position="206"/>
    </location>
</feature>
<keyword evidence="11" id="KW-1185">Reference proteome</keyword>
<keyword evidence="3 6" id="KW-0863">Zinc-finger</keyword>
<dbReference type="Pfam" id="PF08647">
    <property type="entry name" value="BRE1"/>
    <property type="match status" value="1"/>
</dbReference>
<dbReference type="OrthoDB" id="10266039at2759"/>
<evidence type="ECO:0000259" key="9">
    <source>
        <dbReference type="Pfam" id="PF26095"/>
    </source>
</evidence>
<dbReference type="PANTHER" id="PTHR23163">
    <property type="entry name" value="RING FINGER PROTEIN-RELATED"/>
    <property type="match status" value="1"/>
</dbReference>
<dbReference type="GO" id="GO:0005634">
    <property type="term" value="C:nucleus"/>
    <property type="evidence" value="ECO:0007669"/>
    <property type="project" value="UniProtKB-SubCell"/>
</dbReference>
<dbReference type="InterPro" id="IPR058643">
    <property type="entry name" value="BRE1-like_CC"/>
</dbReference>
<gene>
    <name evidence="10" type="ORF">FA13DRAFT_1792361</name>
</gene>
<dbReference type="InterPro" id="IPR013956">
    <property type="entry name" value="E3_ubiquit_lig_Bre1"/>
</dbReference>
<dbReference type="GO" id="GO:0033503">
    <property type="term" value="C:HULC complex"/>
    <property type="evidence" value="ECO:0007669"/>
    <property type="project" value="TreeGrafter"/>
</dbReference>
<dbReference type="GO" id="GO:0006325">
    <property type="term" value="P:chromatin organization"/>
    <property type="evidence" value="ECO:0007669"/>
    <property type="project" value="UniProtKB-KW"/>
</dbReference>
<keyword evidence="6" id="KW-0808">Transferase</keyword>
<reference evidence="10 11" key="1">
    <citation type="journal article" date="2019" name="Nat. Ecol. Evol.">
        <title>Megaphylogeny resolves global patterns of mushroom evolution.</title>
        <authorList>
            <person name="Varga T."/>
            <person name="Krizsan K."/>
            <person name="Foldi C."/>
            <person name="Dima B."/>
            <person name="Sanchez-Garcia M."/>
            <person name="Sanchez-Ramirez S."/>
            <person name="Szollosi G.J."/>
            <person name="Szarkandi J.G."/>
            <person name="Papp V."/>
            <person name="Albert L."/>
            <person name="Andreopoulos W."/>
            <person name="Angelini C."/>
            <person name="Antonin V."/>
            <person name="Barry K.W."/>
            <person name="Bougher N.L."/>
            <person name="Buchanan P."/>
            <person name="Buyck B."/>
            <person name="Bense V."/>
            <person name="Catcheside P."/>
            <person name="Chovatia M."/>
            <person name="Cooper J."/>
            <person name="Damon W."/>
            <person name="Desjardin D."/>
            <person name="Finy P."/>
            <person name="Geml J."/>
            <person name="Haridas S."/>
            <person name="Hughes K."/>
            <person name="Justo A."/>
            <person name="Karasinski D."/>
            <person name="Kautmanova I."/>
            <person name="Kiss B."/>
            <person name="Kocsube S."/>
            <person name="Kotiranta H."/>
            <person name="LaButti K.M."/>
            <person name="Lechner B.E."/>
            <person name="Liimatainen K."/>
            <person name="Lipzen A."/>
            <person name="Lukacs Z."/>
            <person name="Mihaltcheva S."/>
            <person name="Morgado L.N."/>
            <person name="Niskanen T."/>
            <person name="Noordeloos M.E."/>
            <person name="Ohm R.A."/>
            <person name="Ortiz-Santana B."/>
            <person name="Ovrebo C."/>
            <person name="Racz N."/>
            <person name="Riley R."/>
            <person name="Savchenko A."/>
            <person name="Shiryaev A."/>
            <person name="Soop K."/>
            <person name="Spirin V."/>
            <person name="Szebenyi C."/>
            <person name="Tomsovsky M."/>
            <person name="Tulloss R.E."/>
            <person name="Uehling J."/>
            <person name="Grigoriev I.V."/>
            <person name="Vagvolgyi C."/>
            <person name="Papp T."/>
            <person name="Martin F.M."/>
            <person name="Miettinen O."/>
            <person name="Hibbett D.S."/>
            <person name="Nagy L.G."/>
        </authorList>
    </citation>
    <scope>NUCLEOTIDE SEQUENCE [LARGE SCALE GENOMIC DNA]</scope>
    <source>
        <strain evidence="10 11">FP101781</strain>
    </source>
</reference>
<evidence type="ECO:0000256" key="8">
    <source>
        <dbReference type="SAM" id="MobiDB-lite"/>
    </source>
</evidence>
<dbReference type="STRING" id="71717.A0A4Y7T877"/>
<evidence type="ECO:0000313" key="11">
    <source>
        <dbReference type="Proteomes" id="UP000298030"/>
    </source>
</evidence>
<keyword evidence="6" id="KW-0156">Chromatin regulator</keyword>
<evidence type="ECO:0000313" key="10">
    <source>
        <dbReference type="EMBL" id="TEB30363.1"/>
    </source>
</evidence>
<dbReference type="GO" id="GO:0061630">
    <property type="term" value="F:ubiquitin protein ligase activity"/>
    <property type="evidence" value="ECO:0007669"/>
    <property type="project" value="UniProtKB-EC"/>
</dbReference>
<feature type="coiled-coil region" evidence="7">
    <location>
        <begin position="414"/>
        <end position="552"/>
    </location>
</feature>
<evidence type="ECO:0000256" key="3">
    <source>
        <dbReference type="ARBA" id="ARBA00022771"/>
    </source>
</evidence>
<evidence type="ECO:0000256" key="5">
    <source>
        <dbReference type="ARBA" id="ARBA00023242"/>
    </source>
</evidence>
<protein>
    <recommendedName>
        <fullName evidence="6">E3 ubiquitin protein ligase</fullName>
        <ecNumber evidence="6">2.3.2.27</ecNumber>
    </recommendedName>
</protein>
<dbReference type="EMBL" id="QPFP01000023">
    <property type="protein sequence ID" value="TEB30363.1"/>
    <property type="molecule type" value="Genomic_DNA"/>
</dbReference>
<sequence>MSELSRKRPHTDDGGVTVAKKRVLTGTNGTPQVNGHSDQTEDEQIFQGNLENFRKEAIYRRMKHYHRENERNIARIEELERRKTTCEAGLAAMTACWSQLLEAIRVFVKPDDMTRSNIQGKDVFNVVAHVDEESLPELHEALGKTATVTEALVNRLIQSGGSEQSLVFKKTYWEEFQGSQTELNDCMSEKERYHNELMGAENRLERVQSKTIDLVNPQKRKAASKVSTPKEGEGTTEDTERKPSSPSQGQSQSPTPGPEAPADAQLRVVLLPESVENWEKRIAELEIERDQLQKKLLEIPENQRGPLEVVIPPAFEKLGQANASLQIALDTAQQDLERVYQNREQWQQSVLAASAEVIESMRTMMLKRDAENARLREQRDQHFSELVERRQRDERKWAALVEFKELTQNQTERIAVLRSELARCKARLAANERQEDLLQFFLKGNPDEVQLINELRQQKADAEMRVQAAETTLSQLGGAEQPLDHEALVQARIDAEERVIKLSRELEGLKKVYGDVYQGILPPDVAKLNGQIKRQAEELERLNLLKVSLESSEGDLFKELEKLGSAWEMLGKQVESKVFDLHQMEEKVTKAVVEKARSENKYFATMREKEALEVEKKALVRAQEKGDKAVQDMSARVNEAEKTIRVLREEIHAVTKLKIDALKEKVQVTVYGAGIQAQLLKAESDLHNLKSANDRMRKRTDDDHRILRSKQAEWDLQRRQMEQQIERLKQEATTRHALHQGGSDNEVLQYMRTLVYCSTCKDKLRNVVITKCMHSAYCVSARTASTPG</sequence>
<proteinExistence type="inferred from homology"/>
<evidence type="ECO:0000256" key="1">
    <source>
        <dbReference type="ARBA" id="ARBA00004123"/>
    </source>
</evidence>
<feature type="region of interest" description="Disordered" evidence="8">
    <location>
        <begin position="1"/>
        <end position="42"/>
    </location>
</feature>
<evidence type="ECO:0000256" key="6">
    <source>
        <dbReference type="RuleBase" id="RU365038"/>
    </source>
</evidence>
<feature type="compositionally biased region" description="Basic and acidic residues" evidence="8">
    <location>
        <begin position="228"/>
        <end position="243"/>
    </location>
</feature>
<evidence type="ECO:0000256" key="7">
    <source>
        <dbReference type="SAM" id="Coils"/>
    </source>
</evidence>
<organism evidence="10 11">
    <name type="scientific">Coprinellus micaceus</name>
    <name type="common">Glistening ink-cap mushroom</name>
    <name type="synonym">Coprinus micaceus</name>
    <dbReference type="NCBI Taxonomy" id="71717"/>
    <lineage>
        <taxon>Eukaryota</taxon>
        <taxon>Fungi</taxon>
        <taxon>Dikarya</taxon>
        <taxon>Basidiomycota</taxon>
        <taxon>Agaricomycotina</taxon>
        <taxon>Agaricomycetes</taxon>
        <taxon>Agaricomycetidae</taxon>
        <taxon>Agaricales</taxon>
        <taxon>Agaricineae</taxon>
        <taxon>Psathyrellaceae</taxon>
        <taxon>Coprinellus</taxon>
    </lineage>
</organism>
<dbReference type="Proteomes" id="UP000298030">
    <property type="component" value="Unassembled WGS sequence"/>
</dbReference>
<dbReference type="GO" id="GO:0008270">
    <property type="term" value="F:zinc ion binding"/>
    <property type="evidence" value="ECO:0007669"/>
    <property type="project" value="UniProtKB-KW"/>
</dbReference>
<keyword evidence="6 7" id="KW-0175">Coiled coil</keyword>
<feature type="coiled-coil region" evidence="7">
    <location>
        <begin position="275"/>
        <end position="349"/>
    </location>
</feature>
<keyword evidence="2 6" id="KW-0479">Metal-binding</keyword>